<dbReference type="PROSITE" id="PS51935">
    <property type="entry name" value="NLPC_P60"/>
    <property type="match status" value="1"/>
</dbReference>
<dbReference type="Pfam" id="PF00877">
    <property type="entry name" value="NLPC_P60"/>
    <property type="match status" value="1"/>
</dbReference>
<dbReference type="RefSeq" id="WP_326927543.1">
    <property type="nucleotide sequence ID" value="NZ_CP123443.1"/>
</dbReference>
<sequence>MKRLSKCGSIRLLYLLGLLCLLGLLRPGPLQANEKIDRLRLHVVTEAHKYIRTPYKYGGTTPSGFDCSGFINFLYGPYIQNLPRRSQDFVTYGKKVAFDKLKPGDLLLFATIPGSDKISHVSLYIGSSKVIHAVSDGRLTGIRISDAGLGYWNQHLRYARRILPD</sequence>
<keyword evidence="4" id="KW-0788">Thiol protease</keyword>
<proteinExistence type="inferred from homology"/>
<evidence type="ECO:0000256" key="1">
    <source>
        <dbReference type="ARBA" id="ARBA00007074"/>
    </source>
</evidence>
<evidence type="ECO:0000259" key="5">
    <source>
        <dbReference type="PROSITE" id="PS51935"/>
    </source>
</evidence>
<dbReference type="SUPFAM" id="SSF54001">
    <property type="entry name" value="Cysteine proteinases"/>
    <property type="match status" value="1"/>
</dbReference>
<dbReference type="PANTHER" id="PTHR47053:SF1">
    <property type="entry name" value="MUREIN DD-ENDOPEPTIDASE MEPH-RELATED"/>
    <property type="match status" value="1"/>
</dbReference>
<keyword evidence="7" id="KW-1185">Reference proteome</keyword>
<protein>
    <submittedName>
        <fullName evidence="6">C40 family peptidase</fullName>
    </submittedName>
</protein>
<dbReference type="Proteomes" id="UP001228690">
    <property type="component" value="Chromosome"/>
</dbReference>
<evidence type="ECO:0000313" key="7">
    <source>
        <dbReference type="Proteomes" id="UP001228690"/>
    </source>
</evidence>
<evidence type="ECO:0000256" key="3">
    <source>
        <dbReference type="ARBA" id="ARBA00022801"/>
    </source>
</evidence>
<dbReference type="PANTHER" id="PTHR47053">
    <property type="entry name" value="MUREIN DD-ENDOPEPTIDASE MEPH-RELATED"/>
    <property type="match status" value="1"/>
</dbReference>
<evidence type="ECO:0000313" key="6">
    <source>
        <dbReference type="EMBL" id="WGK69360.1"/>
    </source>
</evidence>
<dbReference type="InterPro" id="IPR000064">
    <property type="entry name" value="NLP_P60_dom"/>
</dbReference>
<dbReference type="Gene3D" id="3.90.1720.10">
    <property type="entry name" value="endopeptidase domain like (from Nostoc punctiforme)"/>
    <property type="match status" value="1"/>
</dbReference>
<dbReference type="EMBL" id="CP123443">
    <property type="protein sequence ID" value="WGK69360.1"/>
    <property type="molecule type" value="Genomic_DNA"/>
</dbReference>
<dbReference type="InterPro" id="IPR051202">
    <property type="entry name" value="Peptidase_C40"/>
</dbReference>
<dbReference type="InterPro" id="IPR038765">
    <property type="entry name" value="Papain-like_cys_pep_sf"/>
</dbReference>
<organism evidence="6 7">
    <name type="scientific">Candidatus Haliotispira prima</name>
    <dbReference type="NCBI Taxonomy" id="3034016"/>
    <lineage>
        <taxon>Bacteria</taxon>
        <taxon>Pseudomonadati</taxon>
        <taxon>Spirochaetota</taxon>
        <taxon>Spirochaetia</taxon>
        <taxon>Spirochaetales</taxon>
        <taxon>Spirochaetaceae</taxon>
        <taxon>Candidatus Haliotispira</taxon>
    </lineage>
</organism>
<reference evidence="6 7" key="1">
    <citation type="submission" date="2023-04" db="EMBL/GenBank/DDBJ databases">
        <title>Spirochaete genome identified in red abalone sample constitutes a novel genus.</title>
        <authorList>
            <person name="Sharma S.P."/>
            <person name="Purcell C.M."/>
            <person name="Hyde J.R."/>
            <person name="Severin A.J."/>
        </authorList>
    </citation>
    <scope>NUCLEOTIDE SEQUENCE [LARGE SCALE GENOMIC DNA]</scope>
    <source>
        <strain evidence="6 7">SP-2023</strain>
    </source>
</reference>
<keyword evidence="3" id="KW-0378">Hydrolase</keyword>
<accession>A0ABY8MJ11</accession>
<feature type="domain" description="NlpC/P60" evidence="5">
    <location>
        <begin position="37"/>
        <end position="163"/>
    </location>
</feature>
<evidence type="ECO:0000256" key="4">
    <source>
        <dbReference type="ARBA" id="ARBA00022807"/>
    </source>
</evidence>
<name>A0ABY8MJ11_9SPIO</name>
<evidence type="ECO:0000256" key="2">
    <source>
        <dbReference type="ARBA" id="ARBA00022670"/>
    </source>
</evidence>
<keyword evidence="2" id="KW-0645">Protease</keyword>
<gene>
    <name evidence="6" type="ORF">P0082_00445</name>
</gene>
<comment type="similarity">
    <text evidence="1">Belongs to the peptidase C40 family.</text>
</comment>